<dbReference type="Pfam" id="PF07510">
    <property type="entry name" value="GmrSD_C"/>
    <property type="match status" value="1"/>
</dbReference>
<dbReference type="Proteomes" id="UP000280008">
    <property type="component" value="Unassembled WGS sequence"/>
</dbReference>
<keyword evidence="5" id="KW-1185">Reference proteome</keyword>
<proteinExistence type="predicted"/>
<dbReference type="EMBL" id="RBKS01000001">
    <property type="protein sequence ID" value="RKR73470.1"/>
    <property type="molecule type" value="Genomic_DNA"/>
</dbReference>
<dbReference type="Pfam" id="PF03235">
    <property type="entry name" value="GmrSD_N"/>
    <property type="match status" value="1"/>
</dbReference>
<dbReference type="InterPro" id="IPR004919">
    <property type="entry name" value="GmrSD_N"/>
</dbReference>
<evidence type="ECO:0000259" key="3">
    <source>
        <dbReference type="Pfam" id="PF07510"/>
    </source>
</evidence>
<reference evidence="4 5" key="1">
    <citation type="submission" date="2018-10" db="EMBL/GenBank/DDBJ databases">
        <title>Sequencing the genomes of 1000 actinobacteria strains.</title>
        <authorList>
            <person name="Klenk H.-P."/>
        </authorList>
    </citation>
    <scope>NUCLEOTIDE SEQUENCE [LARGE SCALE GENOMIC DNA]</scope>
    <source>
        <strain evidence="4 5">DSM 17894</strain>
    </source>
</reference>
<dbReference type="AlphaFoldDB" id="A0A495ICW3"/>
<evidence type="ECO:0000313" key="4">
    <source>
        <dbReference type="EMBL" id="RKR73470.1"/>
    </source>
</evidence>
<gene>
    <name evidence="4" type="ORF">C8E83_0563</name>
</gene>
<comment type="caution">
    <text evidence="4">The sequence shown here is derived from an EMBL/GenBank/DDBJ whole genome shotgun (WGS) entry which is preliminary data.</text>
</comment>
<protein>
    <submittedName>
        <fullName evidence="4">Uncharacterized protein DUF1524</fullName>
    </submittedName>
</protein>
<evidence type="ECO:0000256" key="1">
    <source>
        <dbReference type="SAM" id="MobiDB-lite"/>
    </source>
</evidence>
<dbReference type="RefSeq" id="WP_121368333.1">
    <property type="nucleotide sequence ID" value="NZ_RBKS01000001.1"/>
</dbReference>
<dbReference type="PANTHER" id="PTHR35149:SF2">
    <property type="entry name" value="DUF262 DOMAIN-CONTAINING PROTEIN"/>
    <property type="match status" value="1"/>
</dbReference>
<feature type="region of interest" description="Disordered" evidence="1">
    <location>
        <begin position="234"/>
        <end position="262"/>
    </location>
</feature>
<accession>A0A495ICW3</accession>
<name>A0A495ICW3_9MICO</name>
<feature type="domain" description="GmrSD restriction endonucleases N-terminal" evidence="2">
    <location>
        <begin position="12"/>
        <end position="230"/>
    </location>
</feature>
<organism evidence="4 5">
    <name type="scientific">Frondihabitans australicus</name>
    <dbReference type="NCBI Taxonomy" id="386892"/>
    <lineage>
        <taxon>Bacteria</taxon>
        <taxon>Bacillati</taxon>
        <taxon>Actinomycetota</taxon>
        <taxon>Actinomycetes</taxon>
        <taxon>Micrococcales</taxon>
        <taxon>Microbacteriaceae</taxon>
        <taxon>Frondihabitans</taxon>
    </lineage>
</organism>
<dbReference type="PANTHER" id="PTHR35149">
    <property type="entry name" value="SLL5132 PROTEIN"/>
    <property type="match status" value="1"/>
</dbReference>
<evidence type="ECO:0000313" key="5">
    <source>
        <dbReference type="Proteomes" id="UP000280008"/>
    </source>
</evidence>
<feature type="domain" description="GmrSD restriction endonucleases C-terminal" evidence="3">
    <location>
        <begin position="466"/>
        <end position="586"/>
    </location>
</feature>
<dbReference type="OrthoDB" id="9798761at2"/>
<evidence type="ECO:0000259" key="2">
    <source>
        <dbReference type="Pfam" id="PF03235"/>
    </source>
</evidence>
<dbReference type="InterPro" id="IPR011089">
    <property type="entry name" value="GmrSD_C"/>
</dbReference>
<feature type="compositionally biased region" description="Low complexity" evidence="1">
    <location>
        <begin position="241"/>
        <end position="257"/>
    </location>
</feature>
<sequence>MTELAAHEVALHKVFSSDYEFVIPSYQRPYAWGTEQALELLDDLAEACEHSPQEPYFLGSLVLVKEKGRPRAEVIDGQQRLTTLTILLAVLRDLSETDDLRTRLDDMVRQPQDPLLDIAAKPRVALRSKDADFFARQVQELGATTRLLHLTPGQLETDSQRALHANTRALQRVLAGWSDDRRRHLAQKLASRTYLVAVSTADLDSAHRIFGVMNARGLDLSPADIVKSRVIGAIRDSPGRDSPGTGSTSADSTSARSTSDDSHALAERYAAKWEDAEESIGRDDFADLFLQIRLVESKQRARASLLREFPEQVLSRYLPDRATEFVDDVLVPYARAYQQIRDRAYAVSPAQTSRPGSHPVNTWLSRLDVLDNRDWRAPALWALRTRPGDAPWLDRFFAKLERLAASLYIRRVWTTPRVTRHIELLRQLDAADQHGTDPLDAPAFELTPAERRDTLAVIDGDVYLASKIRKYLLLRLDDTVAGATEVTYQHRVITVEHVLPQNPRAGSTWLESFSDADRARWTHRLANLVLLGRMKNSEAQNYDFERKKAAYFSGRGGAVAFALTSQVLRYPQWNPATLEVRQRELVGLLAREWGLGS</sequence>